<feature type="transmembrane region" description="Helical" evidence="1">
    <location>
        <begin position="44"/>
        <end position="65"/>
    </location>
</feature>
<proteinExistence type="predicted"/>
<keyword evidence="1" id="KW-0812">Transmembrane</keyword>
<feature type="transmembrane region" description="Helical" evidence="1">
    <location>
        <begin position="12"/>
        <end position="38"/>
    </location>
</feature>
<keyword evidence="1" id="KW-1133">Transmembrane helix</keyword>
<feature type="transmembrane region" description="Helical" evidence="1">
    <location>
        <begin position="152"/>
        <end position="174"/>
    </location>
</feature>
<dbReference type="RefSeq" id="WP_097643338.1">
    <property type="nucleotide sequence ID" value="NZ_NQWI01000020.1"/>
</dbReference>
<feature type="transmembrane region" description="Helical" evidence="1">
    <location>
        <begin position="125"/>
        <end position="145"/>
    </location>
</feature>
<evidence type="ECO:0000313" key="2">
    <source>
        <dbReference type="EMBL" id="PDW03857.1"/>
    </source>
</evidence>
<comment type="caution">
    <text evidence="2">The sequence shown here is derived from an EMBL/GenBank/DDBJ whole genome shotgun (WGS) entry which is preliminary data.</text>
</comment>
<name>A0A2A6RLB2_9CHLR</name>
<gene>
    <name evidence="2" type="ORF">CJ255_06810</name>
</gene>
<keyword evidence="3" id="KW-1185">Reference proteome</keyword>
<feature type="transmembrane region" description="Helical" evidence="1">
    <location>
        <begin position="77"/>
        <end position="97"/>
    </location>
</feature>
<reference evidence="3" key="1">
    <citation type="submission" date="2017-08" db="EMBL/GenBank/DDBJ databases">
        <authorList>
            <person name="Grouzdev D.S."/>
            <person name="Gaisin V.A."/>
            <person name="Rysina M.S."/>
            <person name="Gorlenko V.M."/>
        </authorList>
    </citation>
    <scope>NUCLEOTIDE SEQUENCE [LARGE SCALE GENOMIC DNA]</scope>
    <source>
        <strain evidence="3">Kir15-3F</strain>
    </source>
</reference>
<dbReference type="EMBL" id="NQWI01000020">
    <property type="protein sequence ID" value="PDW03857.1"/>
    <property type="molecule type" value="Genomic_DNA"/>
</dbReference>
<feature type="transmembrane region" description="Helical" evidence="1">
    <location>
        <begin position="186"/>
        <end position="212"/>
    </location>
</feature>
<dbReference type="AlphaFoldDB" id="A0A2A6RLB2"/>
<keyword evidence="1" id="KW-0472">Membrane</keyword>
<evidence type="ECO:0000313" key="3">
    <source>
        <dbReference type="Proteomes" id="UP000220527"/>
    </source>
</evidence>
<evidence type="ECO:0000256" key="1">
    <source>
        <dbReference type="SAM" id="Phobius"/>
    </source>
</evidence>
<organism evidence="2 3">
    <name type="scientific">Candidatus Viridilinea mediisalina</name>
    <dbReference type="NCBI Taxonomy" id="2024553"/>
    <lineage>
        <taxon>Bacteria</taxon>
        <taxon>Bacillati</taxon>
        <taxon>Chloroflexota</taxon>
        <taxon>Chloroflexia</taxon>
        <taxon>Chloroflexales</taxon>
        <taxon>Chloroflexineae</taxon>
        <taxon>Oscillochloridaceae</taxon>
        <taxon>Candidatus Viridilinea</taxon>
    </lineage>
</organism>
<dbReference type="Proteomes" id="UP000220527">
    <property type="component" value="Unassembled WGS sequence"/>
</dbReference>
<dbReference type="OrthoDB" id="162460at2"/>
<accession>A0A2A6RLB2</accession>
<protein>
    <submittedName>
        <fullName evidence="2">Uncharacterized protein</fullName>
    </submittedName>
</protein>
<sequence length="221" mass="23153">MSLLRDPKRLVAVLVAGVSGLIVLIDFIGGGPVFHAAAVVLVEWAAVMTALALLLGVFSVTGSHLSRVGRRKADWPYSLVLLLGMLIVIVAGIFFPLPGPAGLVLPATMAEEPIRVVFRTLYEPLAASLLALLAFFSLSAAMRALQRGSREALVIVVVAALVLITQLPPVAALPAVGPTVQWINEFVALAGARGLLIGAAIGAFVAGLRLLFGFDTPYLDR</sequence>